<dbReference type="InterPro" id="IPR005590">
    <property type="entry name" value="DUF333"/>
</dbReference>
<evidence type="ECO:0000256" key="1">
    <source>
        <dbReference type="SAM" id="SignalP"/>
    </source>
</evidence>
<feature type="chain" id="PRO_5012108722" description="DUF333 domain-containing protein" evidence="1">
    <location>
        <begin position="23"/>
        <end position="86"/>
    </location>
</feature>
<evidence type="ECO:0008006" key="4">
    <source>
        <dbReference type="Google" id="ProtNLM"/>
    </source>
</evidence>
<dbReference type="Proteomes" id="UP000219467">
    <property type="component" value="Unassembled WGS sequence"/>
</dbReference>
<organism evidence="2 3">
    <name type="scientific">Cereibacter ovatus</name>
    <dbReference type="NCBI Taxonomy" id="439529"/>
    <lineage>
        <taxon>Bacteria</taxon>
        <taxon>Pseudomonadati</taxon>
        <taxon>Pseudomonadota</taxon>
        <taxon>Alphaproteobacteria</taxon>
        <taxon>Rhodobacterales</taxon>
        <taxon>Paracoccaceae</taxon>
        <taxon>Cereibacter</taxon>
    </lineage>
</organism>
<dbReference type="PANTHER" id="PTHR38008">
    <property type="entry name" value="HEMOLYSIN-RELATED"/>
    <property type="match status" value="1"/>
</dbReference>
<dbReference type="AlphaFoldDB" id="A0A285CK77"/>
<keyword evidence="1" id="KW-0732">Signal</keyword>
<gene>
    <name evidence="2" type="ORF">SAMN05878503_10182</name>
</gene>
<evidence type="ECO:0000313" key="3">
    <source>
        <dbReference type="Proteomes" id="UP000219467"/>
    </source>
</evidence>
<dbReference type="RefSeq" id="WP_235840890.1">
    <property type="nucleotide sequence ID" value="NZ_OAOQ01000001.1"/>
</dbReference>
<dbReference type="Pfam" id="PF03891">
    <property type="entry name" value="DUF333"/>
    <property type="match status" value="1"/>
</dbReference>
<reference evidence="3" key="1">
    <citation type="submission" date="2017-08" db="EMBL/GenBank/DDBJ databases">
        <authorList>
            <person name="Varghese N."/>
            <person name="Submissions S."/>
        </authorList>
    </citation>
    <scope>NUCLEOTIDE SEQUENCE [LARGE SCALE GENOMIC DNA]</scope>
    <source>
        <strain evidence="3">JA234</strain>
    </source>
</reference>
<keyword evidence="3" id="KW-1185">Reference proteome</keyword>
<dbReference type="EMBL" id="OAOQ01000001">
    <property type="protein sequence ID" value="SNX67448.1"/>
    <property type="molecule type" value="Genomic_DNA"/>
</dbReference>
<sequence length="86" mass="9238">MIRPMIRLPLPLILVLALPACGGGSSSQTPSQLHRPGMANPASVYCAQRGGRLEIRTEGAGQSGYCHLPGGHTVEEWELYRDAEPL</sequence>
<feature type="signal peptide" evidence="1">
    <location>
        <begin position="1"/>
        <end position="22"/>
    </location>
</feature>
<proteinExistence type="predicted"/>
<evidence type="ECO:0000313" key="2">
    <source>
        <dbReference type="EMBL" id="SNX67448.1"/>
    </source>
</evidence>
<accession>A0A285CK77</accession>
<name>A0A285CK77_9RHOB</name>
<dbReference type="PANTHER" id="PTHR38008:SF2">
    <property type="entry name" value="HEMOLYSIN"/>
    <property type="match status" value="1"/>
</dbReference>
<protein>
    <recommendedName>
        <fullName evidence="4">DUF333 domain-containing protein</fullName>
    </recommendedName>
</protein>